<reference evidence="1 2" key="1">
    <citation type="submission" date="2014-10" db="EMBL/GenBank/DDBJ databases">
        <title>Draft genome of anammox bacterium scalindua brodae, obtained using differential coverage binning of sequence data from two enrichment reactors.</title>
        <authorList>
            <person name="Speth D.R."/>
            <person name="Russ L."/>
            <person name="Kartal B."/>
            <person name="Op den Camp H.J."/>
            <person name="Dutilh B.E."/>
            <person name="Jetten M.S."/>
        </authorList>
    </citation>
    <scope>NUCLEOTIDE SEQUENCE [LARGE SCALE GENOMIC DNA]</scope>
    <source>
        <strain evidence="1">RU1</strain>
    </source>
</reference>
<organism evidence="1 2">
    <name type="scientific">Candidatus Scalindua brodae</name>
    <dbReference type="NCBI Taxonomy" id="237368"/>
    <lineage>
        <taxon>Bacteria</taxon>
        <taxon>Pseudomonadati</taxon>
        <taxon>Planctomycetota</taxon>
        <taxon>Candidatus Brocadiia</taxon>
        <taxon>Candidatus Brocadiales</taxon>
        <taxon>Candidatus Scalinduaceae</taxon>
        <taxon>Candidatus Scalindua</taxon>
    </lineage>
</organism>
<evidence type="ECO:0000313" key="1">
    <source>
        <dbReference type="EMBL" id="KHE90649.1"/>
    </source>
</evidence>
<gene>
    <name evidence="1" type="ORF">SCABRO_03605</name>
</gene>
<accession>A0A0B0ED81</accession>
<evidence type="ECO:0000313" key="2">
    <source>
        <dbReference type="Proteomes" id="UP000030652"/>
    </source>
</evidence>
<sequence>MLKHQRLTKKVLSLNPFQEEAHMALAEAQYFQYRSKFNGVSKEEIRQRLDYLLAING</sequence>
<dbReference type="Proteomes" id="UP000030652">
    <property type="component" value="Unassembled WGS sequence"/>
</dbReference>
<comment type="caution">
    <text evidence="1">The sequence shown here is derived from an EMBL/GenBank/DDBJ whole genome shotgun (WGS) entry which is preliminary data.</text>
</comment>
<protein>
    <submittedName>
        <fullName evidence="1">Uncharacterized protein</fullName>
    </submittedName>
</protein>
<proteinExistence type="predicted"/>
<dbReference type="EMBL" id="JRYO01000250">
    <property type="protein sequence ID" value="KHE90649.1"/>
    <property type="molecule type" value="Genomic_DNA"/>
</dbReference>
<name>A0A0B0ED81_9BACT</name>
<dbReference type="AlphaFoldDB" id="A0A0B0ED81"/>